<feature type="binding site" evidence="4">
    <location>
        <begin position="63"/>
        <end position="66"/>
    </location>
    <ligand>
        <name>GTP</name>
        <dbReference type="ChEBI" id="CHEBI:37565"/>
    </ligand>
</feature>
<evidence type="ECO:0000256" key="4">
    <source>
        <dbReference type="HAMAP-Rule" id="MF_00636"/>
    </source>
</evidence>
<dbReference type="SUPFAM" id="SSF52540">
    <property type="entry name" value="P-loop containing nucleoside triphosphate hydrolases"/>
    <property type="match status" value="1"/>
</dbReference>
<dbReference type="STRING" id="1715691.TA5113_00579"/>
<dbReference type="InterPro" id="IPR005337">
    <property type="entry name" value="RapZ-like"/>
</dbReference>
<dbReference type="InterPro" id="IPR027417">
    <property type="entry name" value="P-loop_NTPase"/>
</dbReference>
<feature type="binding site" evidence="4">
    <location>
        <begin position="16"/>
        <end position="23"/>
    </location>
    <ligand>
        <name>ATP</name>
        <dbReference type="ChEBI" id="CHEBI:30616"/>
    </ligand>
</feature>
<gene>
    <name evidence="7" type="ORF">TA5114_03239</name>
</gene>
<evidence type="ECO:0000259" key="5">
    <source>
        <dbReference type="Pfam" id="PF03668"/>
    </source>
</evidence>
<evidence type="ECO:0000313" key="8">
    <source>
        <dbReference type="Proteomes" id="UP000051184"/>
    </source>
</evidence>
<dbReference type="PANTHER" id="PTHR30448">
    <property type="entry name" value="RNASE ADAPTER PROTEIN RAPZ"/>
    <property type="match status" value="1"/>
</dbReference>
<keyword evidence="1 4" id="KW-0547">Nucleotide-binding</keyword>
<feature type="domain" description="RapZ C-terminal" evidence="6">
    <location>
        <begin position="166"/>
        <end position="284"/>
    </location>
</feature>
<dbReference type="Pfam" id="PF22740">
    <property type="entry name" value="PapZ_C"/>
    <property type="match status" value="1"/>
</dbReference>
<reference evidence="8" key="1">
    <citation type="submission" date="2015-09" db="EMBL/GenBank/DDBJ databases">
        <authorList>
            <person name="Rodrigo-Torres Lidia"/>
            <person name="Arahal R.David."/>
        </authorList>
    </citation>
    <scope>NUCLEOTIDE SEQUENCE [LARGE SCALE GENOMIC DNA]</scope>
    <source>
        <strain evidence="8">CECT 5114</strain>
    </source>
</reference>
<evidence type="ECO:0000256" key="1">
    <source>
        <dbReference type="ARBA" id="ARBA00022741"/>
    </source>
</evidence>
<accession>A0A0P1IUW7</accession>
<dbReference type="NCBIfam" id="NF003828">
    <property type="entry name" value="PRK05416.1"/>
    <property type="match status" value="1"/>
</dbReference>
<dbReference type="AlphaFoldDB" id="A0A0P1IUW7"/>
<dbReference type="RefSeq" id="WP_058316317.1">
    <property type="nucleotide sequence ID" value="NZ_CYTO01000007.1"/>
</dbReference>
<dbReference type="GO" id="GO:0005525">
    <property type="term" value="F:GTP binding"/>
    <property type="evidence" value="ECO:0007669"/>
    <property type="project" value="UniProtKB-UniRule"/>
</dbReference>
<dbReference type="Pfam" id="PF03668">
    <property type="entry name" value="RapZ-like_N"/>
    <property type="match status" value="1"/>
</dbReference>
<dbReference type="EMBL" id="CYUE01000022">
    <property type="protein sequence ID" value="CUK27411.1"/>
    <property type="molecule type" value="Genomic_DNA"/>
</dbReference>
<dbReference type="PANTHER" id="PTHR30448:SF0">
    <property type="entry name" value="RNASE ADAPTER PROTEIN RAPZ"/>
    <property type="match status" value="1"/>
</dbReference>
<sequence>MASEIAAQPRLVLVTGPSGAGRSTAINVLEDIGFEAIDNLPIGLVERLFSGPRLSRPLALGLDTRGRDFTPDALIDLLTQLEAHDPELLYLDCEREVLQRRYSETRRRHPMAPEESAIVGIDREKELLVPLRDRADTLIDTTDLTVHTLKDALQRQFAGKNQNLLAVTLVSFSYKRGLPSGLDTVYDCRFLTNPYWEPILRPFDGRDPEVADYIEDDERFAPFFDKLKDMIRFLLPAYRDEGKSHLSIGFGCTGGQHRSVFVTEKLSEALAQDGWQVSIRHRELDRREGRSVSGSAGSGKAKA</sequence>
<dbReference type="Proteomes" id="UP000051184">
    <property type="component" value="Unassembled WGS sequence"/>
</dbReference>
<dbReference type="InterPro" id="IPR053930">
    <property type="entry name" value="RapZ-like_N"/>
</dbReference>
<dbReference type="GO" id="GO:0005524">
    <property type="term" value="F:ATP binding"/>
    <property type="evidence" value="ECO:0007669"/>
    <property type="project" value="UniProtKB-UniRule"/>
</dbReference>
<dbReference type="PIRSF" id="PIRSF005052">
    <property type="entry name" value="P-loopkin"/>
    <property type="match status" value="1"/>
</dbReference>
<organism evidence="7 8">
    <name type="scientific">Cognatishimia activa</name>
    <dbReference type="NCBI Taxonomy" id="1715691"/>
    <lineage>
        <taxon>Bacteria</taxon>
        <taxon>Pseudomonadati</taxon>
        <taxon>Pseudomonadota</taxon>
        <taxon>Alphaproteobacteria</taxon>
        <taxon>Rhodobacterales</taxon>
        <taxon>Paracoccaceae</taxon>
        <taxon>Cognatishimia</taxon>
    </lineage>
</organism>
<evidence type="ECO:0000259" key="6">
    <source>
        <dbReference type="Pfam" id="PF22740"/>
    </source>
</evidence>
<name>A0A0P1IUW7_9RHOB</name>
<evidence type="ECO:0000256" key="3">
    <source>
        <dbReference type="ARBA" id="ARBA00023134"/>
    </source>
</evidence>
<dbReference type="OrthoDB" id="9784461at2"/>
<dbReference type="InterPro" id="IPR053931">
    <property type="entry name" value="RapZ_C"/>
</dbReference>
<keyword evidence="8" id="KW-1185">Reference proteome</keyword>
<protein>
    <submittedName>
        <fullName evidence="7">GlmZ(SRNA)-inactivating NTPase</fullName>
    </submittedName>
</protein>
<evidence type="ECO:0000256" key="2">
    <source>
        <dbReference type="ARBA" id="ARBA00022840"/>
    </source>
</evidence>
<keyword evidence="3 4" id="KW-0342">GTP-binding</keyword>
<feature type="domain" description="RapZ-like N-terminal" evidence="5">
    <location>
        <begin position="11"/>
        <end position="160"/>
    </location>
</feature>
<evidence type="ECO:0000313" key="7">
    <source>
        <dbReference type="EMBL" id="CUK27411.1"/>
    </source>
</evidence>
<dbReference type="HAMAP" id="MF_00636">
    <property type="entry name" value="RapZ_like"/>
    <property type="match status" value="1"/>
</dbReference>
<keyword evidence="2 4" id="KW-0067">ATP-binding</keyword>
<proteinExistence type="inferred from homology"/>